<dbReference type="OrthoDB" id="3180855at2"/>
<dbReference type="GO" id="GO:0000287">
    <property type="term" value="F:magnesium ion binding"/>
    <property type="evidence" value="ECO:0007669"/>
    <property type="project" value="TreeGrafter"/>
</dbReference>
<name>A0A3S4QZI1_9ACTO</name>
<sequence length="282" mass="30684">MTRTLALPDLPDTVDLRLVVTDMDGTLLAADGALPQGLDRTTELMRERGVLFVPASGRQLHNIRDVLGPLALDGPVIAENGTYVVQGEEEIHSDTLDTDQVRAAVGATRQLHETGQDIGAVVATKQRACVERRDTRFVQECSRYYARLEVVDDLLALPLDDVLKVAVYSFGDIEREAAPTLAAAAPQAQTVVSGRHWTDMMPPLASKGRALAALQRRMGISAAQTAVFGDYLNDLELYDHAELSFAMANAHPQVLARARYTAPANTDRGVLRTIEALLDRMA</sequence>
<evidence type="ECO:0000313" key="2">
    <source>
        <dbReference type="Proteomes" id="UP000266895"/>
    </source>
</evidence>
<evidence type="ECO:0000313" key="1">
    <source>
        <dbReference type="EMBL" id="VEG26186.1"/>
    </source>
</evidence>
<dbReference type="PANTHER" id="PTHR10000:SF53">
    <property type="entry name" value="5-AMINO-6-(5-PHOSPHO-D-RIBITYLAMINO)URACIL PHOSPHATASE YBJI-RELATED"/>
    <property type="match status" value="1"/>
</dbReference>
<dbReference type="AlphaFoldDB" id="A0A3S4QZI1"/>
<dbReference type="RefSeq" id="WP_126381585.1">
    <property type="nucleotide sequence ID" value="NZ_LR134350.1"/>
</dbReference>
<dbReference type="InterPro" id="IPR036412">
    <property type="entry name" value="HAD-like_sf"/>
</dbReference>
<accession>A0A3S4QZI1</accession>
<dbReference type="GO" id="GO:0016791">
    <property type="term" value="F:phosphatase activity"/>
    <property type="evidence" value="ECO:0007669"/>
    <property type="project" value="TreeGrafter"/>
</dbReference>
<dbReference type="Gene3D" id="3.40.50.1000">
    <property type="entry name" value="HAD superfamily/HAD-like"/>
    <property type="match status" value="1"/>
</dbReference>
<dbReference type="PROSITE" id="PS01228">
    <property type="entry name" value="COF_1"/>
    <property type="match status" value="1"/>
</dbReference>
<dbReference type="SFLD" id="SFLDG01140">
    <property type="entry name" value="C2.B:_Phosphomannomutase_and_P"/>
    <property type="match status" value="1"/>
</dbReference>
<dbReference type="Gene3D" id="3.30.1240.10">
    <property type="match status" value="1"/>
</dbReference>
<dbReference type="GO" id="GO:0005829">
    <property type="term" value="C:cytosol"/>
    <property type="evidence" value="ECO:0007669"/>
    <property type="project" value="TreeGrafter"/>
</dbReference>
<dbReference type="EMBL" id="LR134350">
    <property type="protein sequence ID" value="VEG26186.1"/>
    <property type="molecule type" value="Genomic_DNA"/>
</dbReference>
<dbReference type="SUPFAM" id="SSF56784">
    <property type="entry name" value="HAD-like"/>
    <property type="match status" value="1"/>
</dbReference>
<proteinExistence type="predicted"/>
<dbReference type="NCBIfam" id="TIGR01484">
    <property type="entry name" value="HAD-SF-IIB"/>
    <property type="match status" value="1"/>
</dbReference>
<dbReference type="PANTHER" id="PTHR10000">
    <property type="entry name" value="PHOSPHOSERINE PHOSPHATASE"/>
    <property type="match status" value="1"/>
</dbReference>
<protein>
    <submittedName>
        <fullName evidence="1">Phosphatase YbjI</fullName>
        <ecNumber evidence="1">3.1.3.-</ecNumber>
    </submittedName>
</protein>
<reference evidence="1 2" key="1">
    <citation type="submission" date="2018-12" db="EMBL/GenBank/DDBJ databases">
        <authorList>
            <consortium name="Pathogen Informatics"/>
        </authorList>
    </citation>
    <scope>NUCLEOTIDE SEQUENCE [LARGE SCALE GENOMIC DNA]</scope>
    <source>
        <strain evidence="1 2">NCTC11636</strain>
    </source>
</reference>
<dbReference type="InterPro" id="IPR023214">
    <property type="entry name" value="HAD_sf"/>
</dbReference>
<dbReference type="SFLD" id="SFLDS00003">
    <property type="entry name" value="Haloacid_Dehalogenase"/>
    <property type="match status" value="1"/>
</dbReference>
<dbReference type="EC" id="3.1.3.-" evidence="1"/>
<dbReference type="Pfam" id="PF08282">
    <property type="entry name" value="Hydrolase_3"/>
    <property type="match status" value="1"/>
</dbReference>
<dbReference type="Proteomes" id="UP000266895">
    <property type="component" value="Chromosome"/>
</dbReference>
<keyword evidence="1" id="KW-0378">Hydrolase</keyword>
<dbReference type="InterPro" id="IPR006379">
    <property type="entry name" value="HAD-SF_hydro_IIB"/>
</dbReference>
<gene>
    <name evidence="1" type="primary">ybjI</name>
    <name evidence="1" type="ORF">NCTC11636_00393</name>
</gene>
<organism evidence="1 2">
    <name type="scientific">Actinomyces howellii</name>
    <dbReference type="NCBI Taxonomy" id="52771"/>
    <lineage>
        <taxon>Bacteria</taxon>
        <taxon>Bacillati</taxon>
        <taxon>Actinomycetota</taxon>
        <taxon>Actinomycetes</taxon>
        <taxon>Actinomycetales</taxon>
        <taxon>Actinomycetaceae</taxon>
        <taxon>Actinomyces</taxon>
    </lineage>
</organism>
<keyword evidence="2" id="KW-1185">Reference proteome</keyword>
<dbReference type="KEGG" id="ahw:NCTC11636_00393"/>